<reference evidence="8" key="1">
    <citation type="submission" date="2022-01" db="EMBL/GenBank/DDBJ databases">
        <authorList>
            <person name="King R."/>
        </authorList>
    </citation>
    <scope>NUCLEOTIDE SEQUENCE</scope>
</reference>
<evidence type="ECO:0000256" key="1">
    <source>
        <dbReference type="ARBA" id="ARBA00004370"/>
    </source>
</evidence>
<dbReference type="PANTHER" id="PTHR12953:SF0">
    <property type="entry name" value="SUN DOMAIN-CONTAINING OSSIFICATION FACTOR"/>
    <property type="match status" value="1"/>
</dbReference>
<keyword evidence="3 7" id="KW-1133">Transmembrane helix</keyword>
<organism evidence="8 9">
    <name type="scientific">Ceutorhynchus assimilis</name>
    <name type="common">cabbage seed weevil</name>
    <dbReference type="NCBI Taxonomy" id="467358"/>
    <lineage>
        <taxon>Eukaryota</taxon>
        <taxon>Metazoa</taxon>
        <taxon>Ecdysozoa</taxon>
        <taxon>Arthropoda</taxon>
        <taxon>Hexapoda</taxon>
        <taxon>Insecta</taxon>
        <taxon>Pterygota</taxon>
        <taxon>Neoptera</taxon>
        <taxon>Endopterygota</taxon>
        <taxon>Coleoptera</taxon>
        <taxon>Polyphaga</taxon>
        <taxon>Cucujiformia</taxon>
        <taxon>Curculionidae</taxon>
        <taxon>Ceutorhynchinae</taxon>
        <taxon>Ceutorhynchus</taxon>
    </lineage>
</organism>
<evidence type="ECO:0000256" key="7">
    <source>
        <dbReference type="SAM" id="Phobius"/>
    </source>
</evidence>
<feature type="transmembrane region" description="Helical" evidence="7">
    <location>
        <begin position="322"/>
        <end position="341"/>
    </location>
</feature>
<dbReference type="PANTHER" id="PTHR12953">
    <property type="entry name" value="MEMBRANE PROTEIN CH1 RELATED"/>
    <property type="match status" value="1"/>
</dbReference>
<dbReference type="GO" id="GO:0034975">
    <property type="term" value="P:protein folding in endoplasmic reticulum"/>
    <property type="evidence" value="ECO:0007669"/>
    <property type="project" value="TreeGrafter"/>
</dbReference>
<dbReference type="EMBL" id="OU892283">
    <property type="protein sequence ID" value="CAG9771159.1"/>
    <property type="molecule type" value="Genomic_DNA"/>
</dbReference>
<evidence type="ECO:0000313" key="8">
    <source>
        <dbReference type="EMBL" id="CAG9771159.1"/>
    </source>
</evidence>
<dbReference type="Proteomes" id="UP001152799">
    <property type="component" value="Chromosome 7"/>
</dbReference>
<dbReference type="AlphaFoldDB" id="A0A9N9MYA9"/>
<dbReference type="GO" id="GO:0005737">
    <property type="term" value="C:cytoplasm"/>
    <property type="evidence" value="ECO:0007669"/>
    <property type="project" value="TreeGrafter"/>
</dbReference>
<accession>A0A9N9MYA9</accession>
<feature type="compositionally biased region" description="Low complexity" evidence="6">
    <location>
        <begin position="481"/>
        <end position="494"/>
    </location>
</feature>
<dbReference type="InterPro" id="IPR045120">
    <property type="entry name" value="Suco/Slp1-like"/>
</dbReference>
<dbReference type="GO" id="GO:0016020">
    <property type="term" value="C:membrane"/>
    <property type="evidence" value="ECO:0007669"/>
    <property type="project" value="UniProtKB-SubCell"/>
</dbReference>
<proteinExistence type="predicted"/>
<keyword evidence="2 7" id="KW-0812">Transmembrane</keyword>
<evidence type="ECO:0000256" key="3">
    <source>
        <dbReference type="ARBA" id="ARBA00022989"/>
    </source>
</evidence>
<evidence type="ECO:0000256" key="5">
    <source>
        <dbReference type="SAM" id="Coils"/>
    </source>
</evidence>
<feature type="region of interest" description="Disordered" evidence="6">
    <location>
        <begin position="467"/>
        <end position="504"/>
    </location>
</feature>
<dbReference type="OrthoDB" id="8124031at2759"/>
<name>A0A9N9MYA9_9CUCU</name>
<protein>
    <submittedName>
        <fullName evidence="8">Uncharacterized protein</fullName>
    </submittedName>
</protein>
<evidence type="ECO:0000256" key="2">
    <source>
        <dbReference type="ARBA" id="ARBA00022692"/>
    </source>
</evidence>
<gene>
    <name evidence="8" type="ORF">CEUTPL_LOCUS11599</name>
</gene>
<feature type="coiled-coil region" evidence="5">
    <location>
        <begin position="265"/>
        <end position="321"/>
    </location>
</feature>
<evidence type="ECO:0000256" key="6">
    <source>
        <dbReference type="SAM" id="MobiDB-lite"/>
    </source>
</evidence>
<sequence>MVKKAAQVLGNKVNNSGNTARMPLIKSCNSPSHYIICNNCTDTLFGQIFEFLSCHQSAIKNLINIHYIKKSLIDSNICQQFGINVKEKSTVTVKGIEAFFPTPLSGAMCNYLAISFNKVHYNISHHYSNTTTDTVDISDINDKAPTEPVIKEIVATEPQVESSDSIQPDLPTIDLNTATIVDPIVEAVEVPAVVVEPTIEPIENEPEEIVDENVDKFMTELNTDSVATISTLVTTNNLQKESVFLRLSNRIKTLERNMSLSSQYLEELHKRYKKQVEDMQRVLEKTLQDVTIKQEERHKQIEEKLESLTRAMENLSKEKSQWKWFFCCLFVVFVCCFLYGARRFNRWKPAGAGAVAKSSEIQRRNSVDVVVSTKTNKKKKRRPSDQALKIVLAAGDQQKKKRKKSPMDGDWVTSRCQIIEDIPFPLEESDTSTLEPVNLVDSSRIDVPDYITTTAASVRLKRSMSMKNGKYLPQTTRVESSESSNNSLSSNEQSTPKKMRKGFKKLFKKVF</sequence>
<evidence type="ECO:0000313" key="9">
    <source>
        <dbReference type="Proteomes" id="UP001152799"/>
    </source>
</evidence>
<evidence type="ECO:0000256" key="4">
    <source>
        <dbReference type="ARBA" id="ARBA00023136"/>
    </source>
</evidence>
<keyword evidence="4 7" id="KW-0472">Membrane</keyword>
<keyword evidence="9" id="KW-1185">Reference proteome</keyword>
<comment type="subcellular location">
    <subcellularLocation>
        <location evidence="1">Membrane</location>
    </subcellularLocation>
</comment>
<keyword evidence="5" id="KW-0175">Coiled coil</keyword>